<feature type="non-terminal residue" evidence="7">
    <location>
        <position position="225"/>
    </location>
</feature>
<comment type="caution">
    <text evidence="7">The sequence shown here is derived from an EMBL/GenBank/DDBJ whole genome shotgun (WGS) entry which is preliminary data.</text>
</comment>
<keyword evidence="3 6" id="KW-0812">Transmembrane</keyword>
<dbReference type="Proteomes" id="UP000803844">
    <property type="component" value="Unassembled WGS sequence"/>
</dbReference>
<dbReference type="InterPro" id="IPR001248">
    <property type="entry name" value="Pur-cyt_permease"/>
</dbReference>
<organism evidence="7 8">
    <name type="scientific">Cryphonectria parasitica (strain ATCC 38755 / EP155)</name>
    <dbReference type="NCBI Taxonomy" id="660469"/>
    <lineage>
        <taxon>Eukaryota</taxon>
        <taxon>Fungi</taxon>
        <taxon>Dikarya</taxon>
        <taxon>Ascomycota</taxon>
        <taxon>Pezizomycotina</taxon>
        <taxon>Sordariomycetes</taxon>
        <taxon>Sordariomycetidae</taxon>
        <taxon>Diaporthales</taxon>
        <taxon>Cryphonectriaceae</taxon>
        <taxon>Cryphonectria-Endothia species complex</taxon>
        <taxon>Cryphonectria</taxon>
    </lineage>
</organism>
<dbReference type="RefSeq" id="XP_040781642.1">
    <property type="nucleotide sequence ID" value="XM_040925040.1"/>
</dbReference>
<protein>
    <submittedName>
        <fullName evidence="7">Uncharacterized protein</fullName>
    </submittedName>
</protein>
<dbReference type="PANTHER" id="PTHR30618:SF4">
    <property type="entry name" value="ALLANTOIN PERMEASE"/>
    <property type="match status" value="1"/>
</dbReference>
<dbReference type="Gene3D" id="1.10.4160.10">
    <property type="entry name" value="Hydantoin permease"/>
    <property type="match status" value="1"/>
</dbReference>
<name>A0A9P4YCS7_CRYP1</name>
<evidence type="ECO:0000256" key="3">
    <source>
        <dbReference type="ARBA" id="ARBA00022692"/>
    </source>
</evidence>
<feature type="transmembrane region" description="Helical" evidence="6">
    <location>
        <begin position="123"/>
        <end position="142"/>
    </location>
</feature>
<keyword evidence="5 6" id="KW-0472">Membrane</keyword>
<evidence type="ECO:0000256" key="6">
    <source>
        <dbReference type="SAM" id="Phobius"/>
    </source>
</evidence>
<gene>
    <name evidence="7" type="ORF">M406DRAFT_67063</name>
</gene>
<dbReference type="GO" id="GO:0005886">
    <property type="term" value="C:plasma membrane"/>
    <property type="evidence" value="ECO:0007669"/>
    <property type="project" value="TreeGrafter"/>
</dbReference>
<reference evidence="7" key="1">
    <citation type="journal article" date="2020" name="Phytopathology">
        <title>Genome sequence of the chestnut blight fungus Cryphonectria parasitica EP155: A fundamental resource for an archetypical invasive plant pathogen.</title>
        <authorList>
            <person name="Crouch J.A."/>
            <person name="Dawe A."/>
            <person name="Aerts A."/>
            <person name="Barry K."/>
            <person name="Churchill A.C.L."/>
            <person name="Grimwood J."/>
            <person name="Hillman B."/>
            <person name="Milgroom M.G."/>
            <person name="Pangilinan J."/>
            <person name="Smith M."/>
            <person name="Salamov A."/>
            <person name="Schmutz J."/>
            <person name="Yadav J."/>
            <person name="Grigoriev I.V."/>
            <person name="Nuss D."/>
        </authorList>
    </citation>
    <scope>NUCLEOTIDE SEQUENCE</scope>
    <source>
        <strain evidence="7">EP155</strain>
    </source>
</reference>
<dbReference type="AlphaFoldDB" id="A0A9P4YCS7"/>
<evidence type="ECO:0000256" key="4">
    <source>
        <dbReference type="ARBA" id="ARBA00022989"/>
    </source>
</evidence>
<evidence type="ECO:0000256" key="2">
    <source>
        <dbReference type="ARBA" id="ARBA00008974"/>
    </source>
</evidence>
<comment type="subcellular location">
    <subcellularLocation>
        <location evidence="1">Membrane</location>
        <topology evidence="1">Multi-pass membrane protein</topology>
    </subcellularLocation>
</comment>
<evidence type="ECO:0000313" key="7">
    <source>
        <dbReference type="EMBL" id="KAF3770681.1"/>
    </source>
</evidence>
<keyword evidence="8" id="KW-1185">Reference proteome</keyword>
<comment type="similarity">
    <text evidence="2">Belongs to the purine-cytosine permease (2.A.39) family.</text>
</comment>
<dbReference type="PANTHER" id="PTHR30618">
    <property type="entry name" value="NCS1 FAMILY PURINE/PYRIMIDINE TRANSPORTER"/>
    <property type="match status" value="1"/>
</dbReference>
<evidence type="ECO:0000313" key="8">
    <source>
        <dbReference type="Proteomes" id="UP000803844"/>
    </source>
</evidence>
<keyword evidence="4 6" id="KW-1133">Transmembrane helix</keyword>
<accession>A0A9P4YCS7</accession>
<dbReference type="OrthoDB" id="2018619at2759"/>
<feature type="transmembrane region" description="Helical" evidence="6">
    <location>
        <begin position="92"/>
        <end position="111"/>
    </location>
</feature>
<dbReference type="Pfam" id="PF02133">
    <property type="entry name" value="Transp_cyt_pur"/>
    <property type="match status" value="1"/>
</dbReference>
<evidence type="ECO:0000256" key="1">
    <source>
        <dbReference type="ARBA" id="ARBA00004141"/>
    </source>
</evidence>
<proteinExistence type="inferred from homology"/>
<dbReference type="InterPro" id="IPR045225">
    <property type="entry name" value="Uracil/uridine/allantoin_perm"/>
</dbReference>
<dbReference type="GO" id="GO:0015205">
    <property type="term" value="F:nucleobase transmembrane transporter activity"/>
    <property type="evidence" value="ECO:0007669"/>
    <property type="project" value="TreeGrafter"/>
</dbReference>
<sequence>MAGINQMVGGIAAGITNGSDFSRYAKGPKHYVGRHDALGLDCWCAGLVCRARHHVCCTEDLWGNLLKIRLSHLYRTADTSYWFWHGVNWRALVAWPCGWIPTIGGLVLTTLGKDDGPRGLYQLYYMAFLMGFSISSILFYTLNKLFPVPGMGEYDDIDFYGTLSPDEAAKLGVIPCDRTAVIYGDHSNDLSATQVAEAFDDKKGGTCRDDKARREKVGVPVSNDN</sequence>
<dbReference type="GeneID" id="63842169"/>
<dbReference type="EMBL" id="MU032344">
    <property type="protein sequence ID" value="KAF3770681.1"/>
    <property type="molecule type" value="Genomic_DNA"/>
</dbReference>
<evidence type="ECO:0000256" key="5">
    <source>
        <dbReference type="ARBA" id="ARBA00023136"/>
    </source>
</evidence>